<name>A0ABW4RTS6_9ACTN</name>
<proteinExistence type="predicted"/>
<dbReference type="RefSeq" id="WP_343874923.1">
    <property type="nucleotide sequence ID" value="NZ_BAAAIX010000028.1"/>
</dbReference>
<sequence length="77" mass="8245">MSTEAPVTLHATACHEAVPGRDAELVVLLDDGTRRTIGTEVLEGLRALHVGQRLVLGLDGERVVSARIHAVEPTVLR</sequence>
<protein>
    <submittedName>
        <fullName evidence="1">Uncharacterized protein</fullName>
    </submittedName>
</protein>
<dbReference type="Proteomes" id="UP001597326">
    <property type="component" value="Unassembled WGS sequence"/>
</dbReference>
<reference evidence="2" key="1">
    <citation type="journal article" date="2019" name="Int. J. Syst. Evol. Microbiol.">
        <title>The Global Catalogue of Microorganisms (GCM) 10K type strain sequencing project: providing services to taxonomists for standard genome sequencing and annotation.</title>
        <authorList>
            <consortium name="The Broad Institute Genomics Platform"/>
            <consortium name="The Broad Institute Genome Sequencing Center for Infectious Disease"/>
            <person name="Wu L."/>
            <person name="Ma J."/>
        </authorList>
    </citation>
    <scope>NUCLEOTIDE SEQUENCE [LARGE SCALE GENOMIC DNA]</scope>
    <source>
        <strain evidence="2">CAIM 431</strain>
    </source>
</reference>
<gene>
    <name evidence="1" type="ORF">ACFSCS_02285</name>
</gene>
<accession>A0ABW4RTS6</accession>
<comment type="caution">
    <text evidence="1">The sequence shown here is derived from an EMBL/GenBank/DDBJ whole genome shotgun (WGS) entry which is preliminary data.</text>
</comment>
<keyword evidence="2" id="KW-1185">Reference proteome</keyword>
<evidence type="ECO:0000313" key="1">
    <source>
        <dbReference type="EMBL" id="MFD1889013.1"/>
    </source>
</evidence>
<evidence type="ECO:0000313" key="2">
    <source>
        <dbReference type="Proteomes" id="UP001597326"/>
    </source>
</evidence>
<organism evidence="1 2">
    <name type="scientific">Luteococcus peritonei</name>
    <dbReference type="NCBI Taxonomy" id="88874"/>
    <lineage>
        <taxon>Bacteria</taxon>
        <taxon>Bacillati</taxon>
        <taxon>Actinomycetota</taxon>
        <taxon>Actinomycetes</taxon>
        <taxon>Propionibacteriales</taxon>
        <taxon>Propionibacteriaceae</taxon>
        <taxon>Luteococcus</taxon>
    </lineage>
</organism>
<dbReference type="EMBL" id="JBHUFZ010000005">
    <property type="protein sequence ID" value="MFD1889013.1"/>
    <property type="molecule type" value="Genomic_DNA"/>
</dbReference>